<keyword evidence="1" id="KW-0472">Membrane</keyword>
<sequence length="80" mass="9179">MIFLKVLMLLFLISGFGTVFAAKAIVQKFKLDERTTCDFEDEITEEELVKYKFDKAVLNVKMAGMLIAFPGLILLLIIYR</sequence>
<proteinExistence type="predicted"/>
<dbReference type="EMBL" id="PDBW01000001">
    <property type="protein sequence ID" value="PFH03188.1"/>
    <property type="molecule type" value="Genomic_DNA"/>
</dbReference>
<dbReference type="Proteomes" id="UP000223596">
    <property type="component" value="Unassembled WGS sequence"/>
</dbReference>
<evidence type="ECO:0000313" key="3">
    <source>
        <dbReference type="EMBL" id="PFH03188.1"/>
    </source>
</evidence>
<organism evidence="3 4">
    <name type="scientific">Acetivibrio thermocellus AD2</name>
    <dbReference type="NCBI Taxonomy" id="1138384"/>
    <lineage>
        <taxon>Bacteria</taxon>
        <taxon>Bacillati</taxon>
        <taxon>Bacillota</taxon>
        <taxon>Clostridia</taxon>
        <taxon>Eubacteriales</taxon>
        <taxon>Oscillospiraceae</taxon>
        <taxon>Acetivibrio</taxon>
    </lineage>
</organism>
<comment type="caution">
    <text evidence="3">The sequence shown here is derived from an EMBL/GenBank/DDBJ whole genome shotgun (WGS) entry which is preliminary data.</text>
</comment>
<name>A0AB36THE9_ACETH</name>
<gene>
    <name evidence="3" type="ORF">M972_111988</name>
</gene>
<dbReference type="GeneID" id="35802965"/>
<reference evidence="3 4" key="1">
    <citation type="submission" date="2017-09" db="EMBL/GenBank/DDBJ databases">
        <title>Evaluation of Pacific Biosciences Sequencing Technology to Finishing C. thermocellum Genome Sequences.</title>
        <authorList>
            <person name="Brown S."/>
        </authorList>
    </citation>
    <scope>NUCLEOTIDE SEQUENCE [LARGE SCALE GENOMIC DNA]</scope>
    <source>
        <strain evidence="3 4">AD2</strain>
    </source>
</reference>
<dbReference type="RefSeq" id="WP_003512548.1">
    <property type="nucleotide sequence ID" value="NZ_CP013828.1"/>
</dbReference>
<feature type="signal peptide" evidence="2">
    <location>
        <begin position="1"/>
        <end position="21"/>
    </location>
</feature>
<dbReference type="AlphaFoldDB" id="A0AB36THE9"/>
<accession>A0AB36THE9</accession>
<feature type="chain" id="PRO_5044230871" description="DUF3899 domain-containing protein" evidence="2">
    <location>
        <begin position="22"/>
        <end position="80"/>
    </location>
</feature>
<feature type="transmembrane region" description="Helical" evidence="1">
    <location>
        <begin position="62"/>
        <end position="79"/>
    </location>
</feature>
<evidence type="ECO:0000313" key="4">
    <source>
        <dbReference type="Proteomes" id="UP000223596"/>
    </source>
</evidence>
<keyword evidence="1" id="KW-1133">Transmembrane helix</keyword>
<protein>
    <recommendedName>
        <fullName evidence="5">DUF3899 domain-containing protein</fullName>
    </recommendedName>
</protein>
<keyword evidence="2" id="KW-0732">Signal</keyword>
<evidence type="ECO:0000256" key="2">
    <source>
        <dbReference type="SAM" id="SignalP"/>
    </source>
</evidence>
<evidence type="ECO:0008006" key="5">
    <source>
        <dbReference type="Google" id="ProtNLM"/>
    </source>
</evidence>
<keyword evidence="1" id="KW-0812">Transmembrane</keyword>
<evidence type="ECO:0000256" key="1">
    <source>
        <dbReference type="SAM" id="Phobius"/>
    </source>
</evidence>